<proteinExistence type="predicted"/>
<sequence>MDFDQTYGRQIKDKVKDMLVAAAKPIFKKRIEGACGYGDGNSISDWLGDGGSCAELFWQVIPHQFAEATWILRRMVFAIDSGLLSIVIESGALDVISMINFGTNVSFDISLVVGDIRDCLRHVLGGSISFVSRKANVVAHNLAKYVLSIAQL</sequence>
<dbReference type="Pfam" id="PF13456">
    <property type="entry name" value="RVT_3"/>
    <property type="match status" value="1"/>
</dbReference>
<dbReference type="InterPro" id="IPR002156">
    <property type="entry name" value="RNaseH_domain"/>
</dbReference>
<dbReference type="InterPro" id="IPR044730">
    <property type="entry name" value="RNase_H-like_dom_plant"/>
</dbReference>
<dbReference type="GO" id="GO:0004523">
    <property type="term" value="F:RNA-DNA hybrid ribonuclease activity"/>
    <property type="evidence" value="ECO:0007669"/>
    <property type="project" value="InterPro"/>
</dbReference>
<dbReference type="AlphaFoldDB" id="A0AAE0DVI6"/>
<accession>A0AAE0DVI6</accession>
<reference evidence="2" key="1">
    <citation type="journal article" date="2023" name="Plant J.">
        <title>Genome sequences and population genomics provide insights into the demographic history, inbreeding, and mutation load of two 'living fossil' tree species of Dipteronia.</title>
        <authorList>
            <person name="Feng Y."/>
            <person name="Comes H.P."/>
            <person name="Chen J."/>
            <person name="Zhu S."/>
            <person name="Lu R."/>
            <person name="Zhang X."/>
            <person name="Li P."/>
            <person name="Qiu J."/>
            <person name="Olsen K.M."/>
            <person name="Qiu Y."/>
        </authorList>
    </citation>
    <scope>NUCLEOTIDE SEQUENCE</scope>
    <source>
        <strain evidence="2">NBL</strain>
    </source>
</reference>
<evidence type="ECO:0000313" key="2">
    <source>
        <dbReference type="EMBL" id="KAK3188847.1"/>
    </source>
</evidence>
<name>A0AAE0DVI6_9ROSI</name>
<evidence type="ECO:0000313" key="3">
    <source>
        <dbReference type="Proteomes" id="UP001281410"/>
    </source>
</evidence>
<organism evidence="2 3">
    <name type="scientific">Dipteronia sinensis</name>
    <dbReference type="NCBI Taxonomy" id="43782"/>
    <lineage>
        <taxon>Eukaryota</taxon>
        <taxon>Viridiplantae</taxon>
        <taxon>Streptophyta</taxon>
        <taxon>Embryophyta</taxon>
        <taxon>Tracheophyta</taxon>
        <taxon>Spermatophyta</taxon>
        <taxon>Magnoliopsida</taxon>
        <taxon>eudicotyledons</taxon>
        <taxon>Gunneridae</taxon>
        <taxon>Pentapetalae</taxon>
        <taxon>rosids</taxon>
        <taxon>malvids</taxon>
        <taxon>Sapindales</taxon>
        <taxon>Sapindaceae</taxon>
        <taxon>Hippocastanoideae</taxon>
        <taxon>Acereae</taxon>
        <taxon>Dipteronia</taxon>
    </lineage>
</organism>
<keyword evidence="3" id="KW-1185">Reference proteome</keyword>
<gene>
    <name evidence="2" type="ORF">Dsin_028408</name>
</gene>
<comment type="caution">
    <text evidence="2">The sequence shown here is derived from an EMBL/GenBank/DDBJ whole genome shotgun (WGS) entry which is preliminary data.</text>
</comment>
<dbReference type="EMBL" id="JANJYJ010000009">
    <property type="protein sequence ID" value="KAK3188847.1"/>
    <property type="molecule type" value="Genomic_DNA"/>
</dbReference>
<dbReference type="Proteomes" id="UP001281410">
    <property type="component" value="Unassembled WGS sequence"/>
</dbReference>
<protein>
    <recommendedName>
        <fullName evidence="1">RNase H type-1 domain-containing protein</fullName>
    </recommendedName>
</protein>
<dbReference type="CDD" id="cd06222">
    <property type="entry name" value="RNase_H_like"/>
    <property type="match status" value="1"/>
</dbReference>
<dbReference type="GO" id="GO:0003676">
    <property type="term" value="F:nucleic acid binding"/>
    <property type="evidence" value="ECO:0007669"/>
    <property type="project" value="InterPro"/>
</dbReference>
<evidence type="ECO:0000259" key="1">
    <source>
        <dbReference type="Pfam" id="PF13456"/>
    </source>
</evidence>
<feature type="domain" description="RNase H type-1" evidence="1">
    <location>
        <begin position="60"/>
        <end position="145"/>
    </location>
</feature>